<comment type="caution">
    <text evidence="1">The sequence shown here is derived from an EMBL/GenBank/DDBJ whole genome shotgun (WGS) entry which is preliminary data.</text>
</comment>
<dbReference type="AlphaFoldDB" id="H1LIX5"/>
<name>H1LIX5_9LACO</name>
<reference evidence="1 2" key="1">
    <citation type="submission" date="2011-09" db="EMBL/GenBank/DDBJ databases">
        <authorList>
            <person name="Weinstock G."/>
            <person name="Sodergren E."/>
            <person name="Clifton S."/>
            <person name="Fulton L."/>
            <person name="Fulton B."/>
            <person name="Courtney L."/>
            <person name="Fronick C."/>
            <person name="Harrison M."/>
            <person name="Strong C."/>
            <person name="Farmer C."/>
            <person name="Delahaunty K."/>
            <person name="Markovic C."/>
            <person name="Hall O."/>
            <person name="Minx P."/>
            <person name="Tomlinson C."/>
            <person name="Mitreva M."/>
            <person name="Hou S."/>
            <person name="Chen J."/>
            <person name="Wollam A."/>
            <person name="Pepin K.H."/>
            <person name="Johnson M."/>
            <person name="Bhonagiri V."/>
            <person name="Zhang X."/>
            <person name="Suruliraj S."/>
            <person name="Warren W."/>
            <person name="Chinwalla A."/>
            <person name="Mardis E.R."/>
            <person name="Wilson R.K."/>
        </authorList>
    </citation>
    <scope>NUCLEOTIDE SEQUENCE [LARGE SCALE GENOMIC DNA]</scope>
    <source>
        <strain evidence="1 2">F0435</strain>
    </source>
</reference>
<dbReference type="HOGENOM" id="CLU_2330208_0_0_9"/>
<dbReference type="STRING" id="797516.HMPREF9104_02567"/>
<dbReference type="EMBL" id="AGRJ01000223">
    <property type="protein sequence ID" value="EHO49402.1"/>
    <property type="molecule type" value="Genomic_DNA"/>
</dbReference>
<dbReference type="Proteomes" id="UP000005025">
    <property type="component" value="Unassembled WGS sequence"/>
</dbReference>
<evidence type="ECO:0000313" key="1">
    <source>
        <dbReference type="EMBL" id="EHO49402.1"/>
    </source>
</evidence>
<evidence type="ECO:0000313" key="2">
    <source>
        <dbReference type="Proteomes" id="UP000005025"/>
    </source>
</evidence>
<protein>
    <submittedName>
        <fullName evidence="1">Uncharacterized protein</fullName>
    </submittedName>
</protein>
<gene>
    <name evidence="1" type="ORF">HMPREF9104_02567</name>
</gene>
<organism evidence="1 2">
    <name type="scientific">Lentilactobacillus kisonensis F0435</name>
    <dbReference type="NCBI Taxonomy" id="797516"/>
    <lineage>
        <taxon>Bacteria</taxon>
        <taxon>Bacillati</taxon>
        <taxon>Bacillota</taxon>
        <taxon>Bacilli</taxon>
        <taxon>Lactobacillales</taxon>
        <taxon>Lactobacillaceae</taxon>
        <taxon>Lentilactobacillus</taxon>
    </lineage>
</organism>
<proteinExistence type="predicted"/>
<accession>H1LIX5</accession>
<sequence length="98" mass="11137">MHRSTFSLCCQDLAKLPEGNALAWNFSLRCLASHDSTMKSSTPKPSHIFKNKRLRIQFELRCSVAIVARFPAPLPRLLSYQLRIFGSQMVNSLCNVIK</sequence>